<evidence type="ECO:0000313" key="11">
    <source>
        <dbReference type="EMBL" id="CAH2048096.1"/>
    </source>
</evidence>
<evidence type="ECO:0000256" key="1">
    <source>
        <dbReference type="ARBA" id="ARBA00022478"/>
    </source>
</evidence>
<dbReference type="InterPro" id="IPR000722">
    <property type="entry name" value="RNA_pol_asu"/>
</dbReference>
<evidence type="ECO:0000256" key="7">
    <source>
        <dbReference type="ARBA" id="ARBA00023163"/>
    </source>
</evidence>
<organism evidence="11 12">
    <name type="scientific">Thlaspi arvense</name>
    <name type="common">Field penny-cress</name>
    <dbReference type="NCBI Taxonomy" id="13288"/>
    <lineage>
        <taxon>Eukaryota</taxon>
        <taxon>Viridiplantae</taxon>
        <taxon>Streptophyta</taxon>
        <taxon>Embryophyta</taxon>
        <taxon>Tracheophyta</taxon>
        <taxon>Spermatophyta</taxon>
        <taxon>Magnoliopsida</taxon>
        <taxon>eudicotyledons</taxon>
        <taxon>Gunneridae</taxon>
        <taxon>Pentapetalae</taxon>
        <taxon>rosids</taxon>
        <taxon>malvids</taxon>
        <taxon>Brassicales</taxon>
        <taxon>Brassicaceae</taxon>
        <taxon>Thlaspideae</taxon>
        <taxon>Thlaspi</taxon>
    </lineage>
</organism>
<dbReference type="SMART" id="SM00663">
    <property type="entry name" value="RPOLA_N"/>
    <property type="match status" value="1"/>
</dbReference>
<dbReference type="EC" id="2.7.7.6" evidence="9"/>
<dbReference type="GO" id="GO:0000428">
    <property type="term" value="C:DNA-directed RNA polymerase complex"/>
    <property type="evidence" value="ECO:0007669"/>
    <property type="project" value="UniProtKB-KW"/>
</dbReference>
<proteinExistence type="inferred from homology"/>
<dbReference type="InterPro" id="IPR040403">
    <property type="entry name" value="NRPD1_N"/>
</dbReference>
<dbReference type="EMBL" id="OU466858">
    <property type="protein sequence ID" value="CAH2048096.1"/>
    <property type="molecule type" value="Genomic_DNA"/>
</dbReference>
<dbReference type="InterPro" id="IPR006592">
    <property type="entry name" value="RNA_pol_N"/>
</dbReference>
<evidence type="ECO:0000313" key="12">
    <source>
        <dbReference type="Proteomes" id="UP000836841"/>
    </source>
</evidence>
<dbReference type="Pfam" id="PF04997">
    <property type="entry name" value="RNA_pol_Rpb1_1"/>
    <property type="match status" value="1"/>
</dbReference>
<dbReference type="GO" id="GO:0003899">
    <property type="term" value="F:DNA-directed RNA polymerase activity"/>
    <property type="evidence" value="ECO:0007669"/>
    <property type="project" value="UniProtKB-EC"/>
</dbReference>
<dbReference type="GO" id="GO:0003677">
    <property type="term" value="F:DNA binding"/>
    <property type="evidence" value="ECO:0007669"/>
    <property type="project" value="InterPro"/>
</dbReference>
<keyword evidence="3 9" id="KW-0548">Nucleotidyltransferase</keyword>
<dbReference type="Gene3D" id="1.10.132.30">
    <property type="match status" value="1"/>
</dbReference>
<reference evidence="11 12" key="1">
    <citation type="submission" date="2022-03" db="EMBL/GenBank/DDBJ databases">
        <authorList>
            <person name="Nunn A."/>
            <person name="Chopra R."/>
            <person name="Nunn A."/>
            <person name="Contreras Garrido A."/>
        </authorList>
    </citation>
    <scope>NUCLEOTIDE SEQUENCE [LARGE SCALE GENOMIC DNA]</scope>
</reference>
<comment type="similarity">
    <text evidence="9">Belongs to the RNA polymerase beta' chain family.</text>
</comment>
<dbReference type="InterPro" id="IPR042102">
    <property type="entry name" value="RNA_pol_Rpb1_3_sf"/>
</dbReference>
<dbReference type="Proteomes" id="UP000836841">
    <property type="component" value="Chromosome 2"/>
</dbReference>
<dbReference type="InterPro" id="IPR044893">
    <property type="entry name" value="RNA_pol_Rpb1_clamp_domain"/>
</dbReference>
<dbReference type="Gene3D" id="3.10.450.40">
    <property type="match status" value="1"/>
</dbReference>
<keyword evidence="6" id="KW-0460">Magnesium</keyword>
<keyword evidence="2 9" id="KW-0808">Transferase</keyword>
<evidence type="ECO:0000256" key="8">
    <source>
        <dbReference type="ARBA" id="ARBA00048552"/>
    </source>
</evidence>
<comment type="catalytic activity">
    <reaction evidence="8 9">
        <text>RNA(n) + a ribonucleoside 5'-triphosphate = RNA(n+1) + diphosphate</text>
        <dbReference type="Rhea" id="RHEA:21248"/>
        <dbReference type="Rhea" id="RHEA-COMP:14527"/>
        <dbReference type="Rhea" id="RHEA-COMP:17342"/>
        <dbReference type="ChEBI" id="CHEBI:33019"/>
        <dbReference type="ChEBI" id="CHEBI:61557"/>
        <dbReference type="ChEBI" id="CHEBI:140395"/>
        <dbReference type="EC" id="2.7.7.6"/>
    </reaction>
</comment>
<dbReference type="InterPro" id="IPR045867">
    <property type="entry name" value="DNA-dir_RpoC_beta_prime"/>
</dbReference>
<dbReference type="Gene3D" id="2.40.40.20">
    <property type="match status" value="1"/>
</dbReference>
<dbReference type="Gene3D" id="1.10.274.100">
    <property type="entry name" value="RNA polymerase Rpb1, domain 3"/>
    <property type="match status" value="1"/>
</dbReference>
<dbReference type="FunFam" id="1.10.274.100:FF:000010">
    <property type="entry name" value="DNA-directed RNA polymerase subunit"/>
    <property type="match status" value="1"/>
</dbReference>
<evidence type="ECO:0000256" key="5">
    <source>
        <dbReference type="ARBA" id="ARBA00022833"/>
    </source>
</evidence>
<dbReference type="SUPFAM" id="SSF64484">
    <property type="entry name" value="beta and beta-prime subunits of DNA dependent RNA-polymerase"/>
    <property type="match status" value="1"/>
</dbReference>
<comment type="function">
    <text evidence="9">DNA-dependent RNA polymerase catalyzes the transcription of DNA into RNA using the four ribonucleoside triphosphates as substrates.</text>
</comment>
<dbReference type="InterPro" id="IPR038120">
    <property type="entry name" value="Rpb1_funnel_sf"/>
</dbReference>
<name>A0AAU9RR72_THLAR</name>
<gene>
    <name evidence="11" type="ORF">TAV2_LOCUS6632</name>
</gene>
<dbReference type="Pfam" id="PF05000">
    <property type="entry name" value="RNA_pol_Rpb1_4"/>
    <property type="match status" value="1"/>
</dbReference>
<sequence>MEEDLEELQFPMGTLKSIGFSISNNKDREKMSVMEVEAANQVTDSRLGLPNPESTCRSCGSKDRKTCEGHFGLIKFRYPIINPYFLNDITNLLNKICPGCKYMRKKQSQGTEDRPEGCRYCISNTAYPLMKFRVSNKEVFRRSAIVCEVSEENLLKLKKRGLSALPSDYWSFLPEDPNIDQSSLKPARRILTHPQVNSLLCGIDERLVKKDIPMIDSLPLLSFPVTPNGYRVTEMVNQFTGPKLIFDERTRIYRKLVGFEGNGLELSSRVIECMQYSRLFSETLSSSQESANPYQKKSDTPKLCGLRFMKDVLLGKRNDHTFRTVVVGDPSLKLHEIGIPKRIAERLQVSENLNNWNRERLVTSCFHKLLEKGEVHVRRGDSLVAIRVIDDLRNGDNIFRTLKDGDTVLMNRPPSIHQHSLIAMSVKVLPTTSVVSLNPICCLPFRGDFDGDCLHGYVPQSIQARAELDELVALDKQLVNRQNGRNLLSLGQDSLTGAYLVNVEKNHCLNRAQMQQLQMYCPSSQLPPPAIIRASSSSSKSEAQWTGMQLFGMLFPPGFDYSYPQNDVVVSNGELLSSSEGSAWLRDVEGNFIQGLLKHDKGKVLDIIHSAQEMLSQWLLMRGLSVSLEDLYFSSDPQSRQNLTEEVSYGLQEAEQVCNKQQLMVASRRDFLAVNGEEDEKEDLAADLSRFCFERQSSAALSKLAVSAFKDAYRDVQALAYRYGDQSNSFLIMSKAGSKGNIGKLVQHSMCIGLQNSSVALSFGFPRKLTCDSWNDPRSPLRGAMGDDKTVTESFVPYGVIESSFLTGLNPLEAFVHSVTSRDSSFSGNADLPGTLSRRLMFFMRDIYAAYDGTVRNSFGNHLVQFSYETNDDDNHHPGEDITGEAVGSLSACALTEAAYSALDQPVSLLETSPLLNLKNVLECGSKKGQRELTMSLYLSENLSKKKYGFEYGSLEIKNHLEKLSFSEIVSTSMIIFSPSTNTRIPLSPWVCHFHISKKLVKQKQLDAESVVDSLNKQYMSRKKELKLDLLDLQIETTNHCSSDDKAMEDDRFCITVTVVEAFPLELEAIQLVLIPFLLDSTVKGYQEIKKVDILWVDRPKAPKKTGNDLAGELFLKVTMFGDRGKKNRWSSLLETCLPVMDMIDWTRSHPDNIRQCCSVYGIDAGRSIFLANLESAVSDTGKTILREHLLLVADCLSVTGEFVALNAKGWGKQRQVESTPAPFTQACFSSPSQCFIKAAKEGVRDELQGSIDALAWGKVPSFGTGDQFEIIISPKKHGFSTPVDVYDLLSSTATLSETGETTLRATNSLPKSDKFTVQPLRLLDTALSKTIKILDGKGLTRSHLRKVLTWDNIVELSRSLKIILYKYEIDAQLNEKDGNLVMMALLFHPNGAEKIGPGFKGIKVANSKHDVSRCFEVVRTDGTTEDFSYHKCVLGATEIIAPGKVNFYKSKYLQRRTVQPGTDQENPKAVK</sequence>
<evidence type="ECO:0000259" key="10">
    <source>
        <dbReference type="SMART" id="SM00663"/>
    </source>
</evidence>
<dbReference type="InterPro" id="IPR007080">
    <property type="entry name" value="RNA_pol_Rpb1_1"/>
</dbReference>
<protein>
    <recommendedName>
        <fullName evidence="9">DNA-directed RNA polymerase subunit</fullName>
        <ecNumber evidence="9">2.7.7.6</ecNumber>
    </recommendedName>
</protein>
<dbReference type="Pfam" id="PF11523">
    <property type="entry name" value="DUF3223"/>
    <property type="match status" value="1"/>
</dbReference>
<evidence type="ECO:0000256" key="3">
    <source>
        <dbReference type="ARBA" id="ARBA00022695"/>
    </source>
</evidence>
<evidence type="ECO:0000256" key="9">
    <source>
        <dbReference type="RuleBase" id="RU004279"/>
    </source>
</evidence>
<keyword evidence="1 9" id="KW-0240">DNA-directed RNA polymerase</keyword>
<dbReference type="Gene3D" id="4.10.860.120">
    <property type="entry name" value="RNA polymerase II, clamp domain"/>
    <property type="match status" value="1"/>
</dbReference>
<dbReference type="GO" id="GO:0046872">
    <property type="term" value="F:metal ion binding"/>
    <property type="evidence" value="ECO:0007669"/>
    <property type="project" value="UniProtKB-KW"/>
</dbReference>
<dbReference type="InterPro" id="IPR007066">
    <property type="entry name" value="RNA_pol_Rpb1_3"/>
</dbReference>
<dbReference type="Pfam" id="PF00623">
    <property type="entry name" value="RNA_pol_Rpb1_2"/>
    <property type="match status" value="1"/>
</dbReference>
<keyword evidence="7 9" id="KW-0804">Transcription</keyword>
<keyword evidence="5" id="KW-0862">Zinc</keyword>
<evidence type="ECO:0000256" key="4">
    <source>
        <dbReference type="ARBA" id="ARBA00022723"/>
    </source>
</evidence>
<feature type="domain" description="RNA polymerase N-terminal" evidence="10">
    <location>
        <begin position="216"/>
        <end position="502"/>
    </location>
</feature>
<keyword evidence="12" id="KW-1185">Reference proteome</keyword>
<dbReference type="InterPro" id="IPR007083">
    <property type="entry name" value="RNA_pol_Rpb1_4"/>
</dbReference>
<dbReference type="PANTHER" id="PTHR19376">
    <property type="entry name" value="DNA-DIRECTED RNA POLYMERASE"/>
    <property type="match status" value="1"/>
</dbReference>
<evidence type="ECO:0000256" key="6">
    <source>
        <dbReference type="ARBA" id="ARBA00022842"/>
    </source>
</evidence>
<dbReference type="PANTHER" id="PTHR19376:SF36">
    <property type="entry name" value="DNA-DIRECTED RNA POLYMERASE IV SUBUNIT 1"/>
    <property type="match status" value="1"/>
</dbReference>
<dbReference type="GO" id="GO:0006351">
    <property type="term" value="P:DNA-templated transcription"/>
    <property type="evidence" value="ECO:0007669"/>
    <property type="project" value="InterPro"/>
</dbReference>
<evidence type="ECO:0000256" key="2">
    <source>
        <dbReference type="ARBA" id="ARBA00022679"/>
    </source>
</evidence>
<dbReference type="Pfam" id="PF04983">
    <property type="entry name" value="RNA_pol_Rpb1_3"/>
    <property type="match status" value="1"/>
</dbReference>
<dbReference type="CDD" id="cd10506">
    <property type="entry name" value="RNAP_IV_RPD1_N"/>
    <property type="match status" value="1"/>
</dbReference>
<accession>A0AAU9RR72</accession>
<keyword evidence="4" id="KW-0479">Metal-binding</keyword>
<dbReference type="Gene3D" id="3.30.1490.180">
    <property type="entry name" value="RNA polymerase ii"/>
    <property type="match status" value="1"/>
</dbReference>